<dbReference type="InterPro" id="IPR037042">
    <property type="entry name" value="YdaT-like_sf"/>
</dbReference>
<reference evidence="1" key="1">
    <citation type="submission" date="2018-07" db="EMBL/GenBank/DDBJ databases">
        <authorList>
            <consortium name="GenomeTrakr network: Whole genome sequencing for foodborne pathogen traceback"/>
        </authorList>
    </citation>
    <scope>NUCLEOTIDE SEQUENCE [LARGE SCALE GENOMIC DNA]</scope>
    <source>
        <strain evidence="1">FDA00008842</strain>
    </source>
</reference>
<gene>
    <name evidence="1" type="ORF">VH79_00360</name>
</gene>
<evidence type="ECO:0000313" key="1">
    <source>
        <dbReference type="EMBL" id="EBP4581697.1"/>
    </source>
</evidence>
<dbReference type="Pfam" id="PF06254">
    <property type="entry name" value="YdaT_toxin"/>
    <property type="match status" value="1"/>
</dbReference>
<sequence length="151" mass="17344">MIIRHVRHENIRCALLAWAAESSQEFVASAIAAAYLDLGGHELPLIRITDPVSQRHESWRNQQNIFHRWLSGETREQRRKIQLLLPAISEEIPPLLRLRMEFADSIEYRAVIRAREELNRAFDDLLRAVLSGTGSRQADRARDGPATLRQG</sequence>
<dbReference type="Gene3D" id="1.10.3600.10">
    <property type="entry name" value="Putative bacterial toxin ydaT"/>
    <property type="match status" value="1"/>
</dbReference>
<dbReference type="EMBL" id="AAGLUV010000001">
    <property type="protein sequence ID" value="EBP4581697.1"/>
    <property type="molecule type" value="Genomic_DNA"/>
</dbReference>
<dbReference type="Proteomes" id="UP000839610">
    <property type="component" value="Unassembled WGS sequence"/>
</dbReference>
<accession>A0A5U3IG00</accession>
<organism evidence="1">
    <name type="scientific">Salmonella enterica</name>
    <name type="common">Salmonella choleraesuis</name>
    <dbReference type="NCBI Taxonomy" id="28901"/>
    <lineage>
        <taxon>Bacteria</taxon>
        <taxon>Pseudomonadati</taxon>
        <taxon>Pseudomonadota</taxon>
        <taxon>Gammaproteobacteria</taxon>
        <taxon>Enterobacterales</taxon>
        <taxon>Enterobacteriaceae</taxon>
        <taxon>Salmonella</taxon>
    </lineage>
</organism>
<dbReference type="InterPro" id="IPR009364">
    <property type="entry name" value="YdaT-like"/>
</dbReference>
<comment type="caution">
    <text evidence="1">The sequence shown here is derived from an EMBL/GenBank/DDBJ whole genome shotgun (WGS) entry which is preliminary data.</text>
</comment>
<proteinExistence type="predicted"/>
<dbReference type="AlphaFoldDB" id="A0A5U3IG00"/>
<protein>
    <submittedName>
        <fullName evidence="1">Uncharacterized protein</fullName>
    </submittedName>
</protein>
<name>A0A5U3IG00_SALER</name>